<dbReference type="AlphaFoldDB" id="A0A2N3PML9"/>
<evidence type="ECO:0000313" key="1">
    <source>
        <dbReference type="EMBL" id="PKU21645.1"/>
    </source>
</evidence>
<proteinExistence type="predicted"/>
<sequence>MFKFIGRALAGLVLTKDAQKVVGQIQLGTGGDKTKSPFAARDQAIAEAQKGAQGLVTPDRAELIRQAMQVRAAKQKILADLDDETRGKLVATAMKALLKEDVGKDG</sequence>
<name>A0A2N3PML9_9PROT</name>
<protein>
    <submittedName>
        <fullName evidence="1">Uncharacterized protein</fullName>
    </submittedName>
</protein>
<dbReference type="RefSeq" id="WP_101253505.1">
    <property type="nucleotide sequence ID" value="NZ_PIUM01000048.1"/>
</dbReference>
<keyword evidence="2" id="KW-1185">Reference proteome</keyword>
<gene>
    <name evidence="1" type="ORF">CWS72_25605</name>
</gene>
<comment type="caution">
    <text evidence="1">The sequence shown here is derived from an EMBL/GenBank/DDBJ whole genome shotgun (WGS) entry which is preliminary data.</text>
</comment>
<organism evidence="1 2">
    <name type="scientific">Telmatospirillum siberiense</name>
    <dbReference type="NCBI Taxonomy" id="382514"/>
    <lineage>
        <taxon>Bacteria</taxon>
        <taxon>Pseudomonadati</taxon>
        <taxon>Pseudomonadota</taxon>
        <taxon>Alphaproteobacteria</taxon>
        <taxon>Rhodospirillales</taxon>
        <taxon>Rhodospirillaceae</taxon>
        <taxon>Telmatospirillum</taxon>
    </lineage>
</organism>
<dbReference type="EMBL" id="PIUM01000048">
    <property type="protein sequence ID" value="PKU21645.1"/>
    <property type="molecule type" value="Genomic_DNA"/>
</dbReference>
<evidence type="ECO:0000313" key="2">
    <source>
        <dbReference type="Proteomes" id="UP000233293"/>
    </source>
</evidence>
<reference evidence="2" key="1">
    <citation type="submission" date="2017-12" db="EMBL/GenBank/DDBJ databases">
        <title>Draft genome sequence of Telmatospirillum siberiense 26-4b1T, an acidotolerant peatland alphaproteobacterium potentially involved in sulfur cycling.</title>
        <authorList>
            <person name="Hausmann B."/>
            <person name="Pjevac P."/>
            <person name="Schreck K."/>
            <person name="Herbold C.W."/>
            <person name="Daims H."/>
            <person name="Wagner M."/>
            <person name="Pester M."/>
            <person name="Loy A."/>
        </authorList>
    </citation>
    <scope>NUCLEOTIDE SEQUENCE [LARGE SCALE GENOMIC DNA]</scope>
    <source>
        <strain evidence="2">26-4b1</strain>
    </source>
</reference>
<dbReference type="Proteomes" id="UP000233293">
    <property type="component" value="Unassembled WGS sequence"/>
</dbReference>
<dbReference type="OrthoDB" id="7366714at2"/>
<accession>A0A2N3PML9</accession>